<gene>
    <name evidence="2" type="ORF">CRV04_06675</name>
</gene>
<sequence length="140" mass="16347">MKVQENGLCPCNSGKAYHKCCKILHDGMKNASNALELMRSRYSAYAKQRAHYIINTTHPKNEEYSNDLPSWFCAINNFMQSTTFEDLKVLDFNEKNNEAFVIFQAVLSLDGQDCSFTERSHFIKENDFWYYESGEIFEQI</sequence>
<dbReference type="SUPFAM" id="SSF103642">
    <property type="entry name" value="Sec-C motif"/>
    <property type="match status" value="1"/>
</dbReference>
<dbReference type="Pfam" id="PF17775">
    <property type="entry name" value="YchJ_M-like"/>
    <property type="match status" value="1"/>
</dbReference>
<dbReference type="Proteomes" id="UP000290657">
    <property type="component" value="Unassembled WGS sequence"/>
</dbReference>
<comment type="caution">
    <text evidence="2">The sequence shown here is derived from an EMBL/GenBank/DDBJ whole genome shotgun (WGS) entry which is preliminary data.</text>
</comment>
<proteinExistence type="predicted"/>
<dbReference type="InterPro" id="IPR032710">
    <property type="entry name" value="NTF2-like_dom_sf"/>
</dbReference>
<evidence type="ECO:0000259" key="1">
    <source>
        <dbReference type="Pfam" id="PF17775"/>
    </source>
</evidence>
<dbReference type="EMBL" id="PDKN01000003">
    <property type="protein sequence ID" value="RXJ58187.1"/>
    <property type="molecule type" value="Genomic_DNA"/>
</dbReference>
<evidence type="ECO:0000313" key="2">
    <source>
        <dbReference type="EMBL" id="RXJ58187.1"/>
    </source>
</evidence>
<dbReference type="AlphaFoldDB" id="A0A4Q0XSS1"/>
<keyword evidence="3" id="KW-1185">Reference proteome</keyword>
<dbReference type="RefSeq" id="WP_128996050.1">
    <property type="nucleotide sequence ID" value="NZ_PDKN01000003.1"/>
</dbReference>
<reference evidence="2 3" key="1">
    <citation type="submission" date="2017-10" db="EMBL/GenBank/DDBJ databases">
        <title>Genomics of the genus Arcobacter.</title>
        <authorList>
            <person name="Perez-Cataluna A."/>
            <person name="Figueras M.J."/>
        </authorList>
    </citation>
    <scope>NUCLEOTIDE SEQUENCE [LARGE SCALE GENOMIC DNA]</scope>
    <source>
        <strain evidence="2 3">CECT 8987</strain>
    </source>
</reference>
<dbReference type="OrthoDB" id="21421at2"/>
<dbReference type="SUPFAM" id="SSF54427">
    <property type="entry name" value="NTF2-like"/>
    <property type="match status" value="1"/>
</dbReference>
<feature type="domain" description="YchJ-like middle NTF2-like" evidence="1">
    <location>
        <begin position="34"/>
        <end position="134"/>
    </location>
</feature>
<evidence type="ECO:0000313" key="3">
    <source>
        <dbReference type="Proteomes" id="UP000290657"/>
    </source>
</evidence>
<accession>A0A4Q0XSS1</accession>
<dbReference type="PANTHER" id="PTHR33747">
    <property type="entry name" value="UPF0225 PROTEIN SCO1677"/>
    <property type="match status" value="1"/>
</dbReference>
<dbReference type="Gene3D" id="3.10.450.50">
    <property type="match status" value="1"/>
</dbReference>
<dbReference type="InterPro" id="IPR048469">
    <property type="entry name" value="YchJ-like_M"/>
</dbReference>
<protein>
    <recommendedName>
        <fullName evidence="1">YchJ-like middle NTF2-like domain-containing protein</fullName>
    </recommendedName>
</protein>
<organism evidence="2 3">
    <name type="scientific">Candidatus Marinarcus aquaticus</name>
    <dbReference type="NCBI Taxonomy" id="2044504"/>
    <lineage>
        <taxon>Bacteria</taxon>
        <taxon>Pseudomonadati</taxon>
        <taxon>Campylobacterota</taxon>
        <taxon>Epsilonproteobacteria</taxon>
        <taxon>Campylobacterales</taxon>
        <taxon>Arcobacteraceae</taxon>
        <taxon>Candidatus Marinarcus</taxon>
    </lineage>
</organism>
<dbReference type="PANTHER" id="PTHR33747:SF1">
    <property type="entry name" value="ADENYLATE CYCLASE-ASSOCIATED CAP C-TERMINAL DOMAIN-CONTAINING PROTEIN"/>
    <property type="match status" value="1"/>
</dbReference>
<name>A0A4Q0XSS1_9BACT</name>